<keyword evidence="3" id="KW-0547">Nucleotide-binding</keyword>
<dbReference type="InterPro" id="IPR013563">
    <property type="entry name" value="Oligopep_ABC_C"/>
</dbReference>
<dbReference type="InterPro" id="IPR003439">
    <property type="entry name" value="ABC_transporter-like_ATP-bd"/>
</dbReference>
<evidence type="ECO:0000256" key="3">
    <source>
        <dbReference type="ARBA" id="ARBA00022741"/>
    </source>
</evidence>
<dbReference type="InterPro" id="IPR017871">
    <property type="entry name" value="ABC_transporter-like_CS"/>
</dbReference>
<gene>
    <name evidence="6" type="ORF">Z045_15630</name>
</gene>
<reference evidence="6 7" key="2">
    <citation type="journal article" date="2016" name="Genome Announc.">
        <title>Draft Genome Sequence of a Versatile Hydrocarbon-Degrading Bacterium, Rhodococcus pyridinivorans Strain KG-16, Collected from Oil Fields in India.</title>
        <authorList>
            <person name="Aggarwal R.K."/>
            <person name="Dawar C."/>
            <person name="Phanindranath R."/>
            <person name="Mutnuri L."/>
            <person name="Dayal A.M."/>
        </authorList>
    </citation>
    <scope>NUCLEOTIDE SEQUENCE [LARGE SCALE GENOMIC DNA]</scope>
    <source>
        <strain evidence="6 7">KG-16</strain>
    </source>
</reference>
<protein>
    <submittedName>
        <fullName evidence="6">Peptide ABC transporter ATPase</fullName>
    </submittedName>
</protein>
<dbReference type="InterPro" id="IPR003593">
    <property type="entry name" value="AAA+_ATPase"/>
</dbReference>
<dbReference type="GO" id="GO:0005524">
    <property type="term" value="F:ATP binding"/>
    <property type="evidence" value="ECO:0007669"/>
    <property type="project" value="UniProtKB-KW"/>
</dbReference>
<organism evidence="6 7">
    <name type="scientific">Rhodococcus pyridinivorans KG-16</name>
    <dbReference type="NCBI Taxonomy" id="1441730"/>
    <lineage>
        <taxon>Bacteria</taxon>
        <taxon>Bacillati</taxon>
        <taxon>Actinomycetota</taxon>
        <taxon>Actinomycetes</taxon>
        <taxon>Mycobacteriales</taxon>
        <taxon>Nocardiaceae</taxon>
        <taxon>Rhodococcus</taxon>
    </lineage>
</organism>
<evidence type="ECO:0000313" key="6">
    <source>
        <dbReference type="EMBL" id="KSZ57989.1"/>
    </source>
</evidence>
<proteinExistence type="inferred from homology"/>
<dbReference type="Gene3D" id="3.40.50.300">
    <property type="entry name" value="P-loop containing nucleotide triphosphate hydrolases"/>
    <property type="match status" value="1"/>
</dbReference>
<keyword evidence="4" id="KW-0067">ATP-binding</keyword>
<evidence type="ECO:0000256" key="2">
    <source>
        <dbReference type="ARBA" id="ARBA00022448"/>
    </source>
</evidence>
<comment type="caution">
    <text evidence="6">The sequence shown here is derived from an EMBL/GenBank/DDBJ whole genome shotgun (WGS) entry which is preliminary data.</text>
</comment>
<dbReference type="PANTHER" id="PTHR43776:SF7">
    <property type="entry name" value="D,D-DIPEPTIDE TRANSPORT ATP-BINDING PROTEIN DDPF-RELATED"/>
    <property type="match status" value="1"/>
</dbReference>
<feature type="domain" description="ABC transporter" evidence="5">
    <location>
        <begin position="17"/>
        <end position="264"/>
    </location>
</feature>
<name>A0A0V9UIZ9_9NOCA</name>
<dbReference type="FunFam" id="3.40.50.300:FF:000016">
    <property type="entry name" value="Oligopeptide ABC transporter ATP-binding component"/>
    <property type="match status" value="1"/>
</dbReference>
<dbReference type="AlphaFoldDB" id="A0A0V9UIZ9"/>
<dbReference type="PROSITE" id="PS50893">
    <property type="entry name" value="ABC_TRANSPORTER_2"/>
    <property type="match status" value="1"/>
</dbReference>
<dbReference type="EMBL" id="AZXY01000007">
    <property type="protein sequence ID" value="KSZ57989.1"/>
    <property type="molecule type" value="Genomic_DNA"/>
</dbReference>
<dbReference type="GO" id="GO:0016887">
    <property type="term" value="F:ATP hydrolysis activity"/>
    <property type="evidence" value="ECO:0007669"/>
    <property type="project" value="InterPro"/>
</dbReference>
<dbReference type="SMART" id="SM00382">
    <property type="entry name" value="AAA"/>
    <property type="match status" value="1"/>
</dbReference>
<evidence type="ECO:0000259" key="5">
    <source>
        <dbReference type="PROSITE" id="PS50893"/>
    </source>
</evidence>
<dbReference type="CDD" id="cd03257">
    <property type="entry name" value="ABC_NikE_OppD_transporters"/>
    <property type="match status" value="1"/>
</dbReference>
<dbReference type="GO" id="GO:0055085">
    <property type="term" value="P:transmembrane transport"/>
    <property type="evidence" value="ECO:0007669"/>
    <property type="project" value="UniProtKB-ARBA"/>
</dbReference>
<reference evidence="7" key="1">
    <citation type="submission" date="2015-01" db="EMBL/GenBank/DDBJ databases">
        <title>Draft genome sequence of Rhodococcus pyridinivorans strain KG-16, a hydrocarbon-degrading bacterium.</title>
        <authorList>
            <person name="Aggarwal R.K."/>
            <person name="Dawar C."/>
        </authorList>
    </citation>
    <scope>NUCLEOTIDE SEQUENCE [LARGE SCALE GENOMIC DNA]</scope>
    <source>
        <strain evidence="7">KG-16</strain>
    </source>
</reference>
<dbReference type="InterPro" id="IPR050319">
    <property type="entry name" value="ABC_transp_ATP-bind"/>
</dbReference>
<dbReference type="GO" id="GO:0015833">
    <property type="term" value="P:peptide transport"/>
    <property type="evidence" value="ECO:0007669"/>
    <property type="project" value="InterPro"/>
</dbReference>
<dbReference type="SUPFAM" id="SSF52540">
    <property type="entry name" value="P-loop containing nucleoside triphosphate hydrolases"/>
    <property type="match status" value="1"/>
</dbReference>
<dbReference type="RefSeq" id="WP_060652663.1">
    <property type="nucleotide sequence ID" value="NZ_AZXY01000007.1"/>
</dbReference>
<dbReference type="Proteomes" id="UP000053060">
    <property type="component" value="Unassembled WGS sequence"/>
</dbReference>
<dbReference type="PATRIC" id="fig|1441730.3.peg.3249"/>
<evidence type="ECO:0000256" key="4">
    <source>
        <dbReference type="ARBA" id="ARBA00022840"/>
    </source>
</evidence>
<dbReference type="NCBIfam" id="TIGR01727">
    <property type="entry name" value="oligo_HPY"/>
    <property type="match status" value="1"/>
</dbReference>
<accession>A0A0V9UIZ9</accession>
<evidence type="ECO:0000313" key="7">
    <source>
        <dbReference type="Proteomes" id="UP000053060"/>
    </source>
</evidence>
<dbReference type="Pfam" id="PF00005">
    <property type="entry name" value="ABC_tran"/>
    <property type="match status" value="1"/>
</dbReference>
<dbReference type="PANTHER" id="PTHR43776">
    <property type="entry name" value="TRANSPORT ATP-BINDING PROTEIN"/>
    <property type="match status" value="1"/>
</dbReference>
<dbReference type="InterPro" id="IPR027417">
    <property type="entry name" value="P-loop_NTPase"/>
</dbReference>
<sequence length="344" mass="37703">MTAELADIGTRKPLLTVRGLRVEFPVGRRMSRRKQLVRAVDEVDFDIFPGETFALVGESGSGKSTTARGILRLVDVAEGTVVLDGVDVTALSRSDLRSARRHMQMVFQDPYSSLDPSHTVGDAIAEPLQVHTDLTEDERRRKVGRLLEQVGLRAEHADRYPYEFSGGQRQRIAIARAIAVEPKLVIADEAVSALDVSTQNQVVALLEQLSAELGIAYLFIAHDLAVVRHIAHTTAVMYLGRIVEWGPTERLFTEPAHPYTQALLSAVPVPDPARQRRRERIRLSGELPDPANPPAGCAFSTRCPLVMPVCRESRPAVTEVAGGGQVACHLHPSEQRPASEDVPV</sequence>
<dbReference type="Pfam" id="PF08352">
    <property type="entry name" value="oligo_HPY"/>
    <property type="match status" value="1"/>
</dbReference>
<comment type="similarity">
    <text evidence="1">Belongs to the ABC transporter superfamily.</text>
</comment>
<dbReference type="PROSITE" id="PS00211">
    <property type="entry name" value="ABC_TRANSPORTER_1"/>
    <property type="match status" value="1"/>
</dbReference>
<evidence type="ECO:0000256" key="1">
    <source>
        <dbReference type="ARBA" id="ARBA00005417"/>
    </source>
</evidence>
<keyword evidence="2" id="KW-0813">Transport</keyword>